<protein>
    <submittedName>
        <fullName evidence="4">Reverse transcriptase domain-containing protein</fullName>
    </submittedName>
</protein>
<evidence type="ECO:0000313" key="3">
    <source>
        <dbReference type="Proteomes" id="UP000272942"/>
    </source>
</evidence>
<dbReference type="OrthoDB" id="6257278at2759"/>
<keyword evidence="3" id="KW-1185">Reference proteome</keyword>
<dbReference type="Proteomes" id="UP000272942">
    <property type="component" value="Unassembled WGS sequence"/>
</dbReference>
<reference evidence="2 3" key="2">
    <citation type="submission" date="2018-11" db="EMBL/GenBank/DDBJ databases">
        <authorList>
            <consortium name="Pathogen Informatics"/>
        </authorList>
    </citation>
    <scope>NUCLEOTIDE SEQUENCE [LARGE SCALE GENOMIC DNA]</scope>
    <source>
        <strain evidence="2 3">Egypt</strain>
    </source>
</reference>
<organism evidence="4">
    <name type="scientific">Echinostoma caproni</name>
    <dbReference type="NCBI Taxonomy" id="27848"/>
    <lineage>
        <taxon>Eukaryota</taxon>
        <taxon>Metazoa</taxon>
        <taxon>Spiralia</taxon>
        <taxon>Lophotrochozoa</taxon>
        <taxon>Platyhelminthes</taxon>
        <taxon>Trematoda</taxon>
        <taxon>Digenea</taxon>
        <taxon>Plagiorchiida</taxon>
        <taxon>Echinostomata</taxon>
        <taxon>Echinostomatoidea</taxon>
        <taxon>Echinostomatidae</taxon>
        <taxon>Echinostoma</taxon>
    </lineage>
</organism>
<evidence type="ECO:0000313" key="4">
    <source>
        <dbReference type="WBParaSite" id="ECPE_0000246201-mRNA-1"/>
    </source>
</evidence>
<accession>A0A183A677</accession>
<dbReference type="WBParaSite" id="ECPE_0000246201-mRNA-1">
    <property type="protein sequence ID" value="ECPE_0000246201-mRNA-1"/>
    <property type="gene ID" value="ECPE_0000246201"/>
</dbReference>
<gene>
    <name evidence="2" type="ORF">ECPE_LOCUS2462</name>
</gene>
<dbReference type="PROSITE" id="PS50878">
    <property type="entry name" value="RT_POL"/>
    <property type="match status" value="1"/>
</dbReference>
<dbReference type="PANTHER" id="PTHR21301">
    <property type="entry name" value="REVERSE TRANSCRIPTASE"/>
    <property type="match status" value="1"/>
</dbReference>
<dbReference type="AlphaFoldDB" id="A0A183A677"/>
<dbReference type="InterPro" id="IPR000477">
    <property type="entry name" value="RT_dom"/>
</dbReference>
<dbReference type="EMBL" id="UZAN01039626">
    <property type="protein sequence ID" value="VDP66544.1"/>
    <property type="molecule type" value="Genomic_DNA"/>
</dbReference>
<proteinExistence type="predicted"/>
<reference evidence="4" key="1">
    <citation type="submission" date="2016-06" db="UniProtKB">
        <authorList>
            <consortium name="WormBaseParasite"/>
        </authorList>
    </citation>
    <scope>IDENTIFICATION</scope>
</reference>
<evidence type="ECO:0000313" key="2">
    <source>
        <dbReference type="EMBL" id="VDP66544.1"/>
    </source>
</evidence>
<dbReference type="PANTHER" id="PTHR21301:SF10">
    <property type="entry name" value="REVERSE TRANSCRIPTASE DOMAIN-CONTAINING PROTEIN"/>
    <property type="match status" value="1"/>
</dbReference>
<evidence type="ECO:0000259" key="1">
    <source>
        <dbReference type="PROSITE" id="PS50878"/>
    </source>
</evidence>
<name>A0A183A677_9TREM</name>
<sequence>MGLPLGPLSADIFMAKLENGVLSKPIKEFPFYKRYVDDIICVYDADKDADILLKKFNGAHPKIEFTLEKESTNGLAFLDVLLSRRSDGSILTSIHHKKTWTGQ</sequence>
<feature type="domain" description="Reverse transcriptase" evidence="1">
    <location>
        <begin position="1"/>
        <end position="103"/>
    </location>
</feature>